<sequence>MLRYVIKQVEGNMNPELDLYQTISLLPAPLPVSPLPLLPSEVQPEESVEGIEEEIYDCIRVLYLQQANTINVENSSEPEDEVVEDTLDDVEAQIIDAYQPVPNEESEPESEPPPPPRITHTAALEALETLILYKLQAGTIDSTQQQLFYRERRRIEGAQMADRGRQRQRTLEECVGVVKEDV</sequence>
<reference evidence="2 3" key="1">
    <citation type="journal article" date="2018" name="Nat. Ecol. Evol.">
        <title>Pezizomycetes genomes reveal the molecular basis of ectomycorrhizal truffle lifestyle.</title>
        <authorList>
            <person name="Murat C."/>
            <person name="Payen T."/>
            <person name="Noel B."/>
            <person name="Kuo A."/>
            <person name="Morin E."/>
            <person name="Chen J."/>
            <person name="Kohler A."/>
            <person name="Krizsan K."/>
            <person name="Balestrini R."/>
            <person name="Da Silva C."/>
            <person name="Montanini B."/>
            <person name="Hainaut M."/>
            <person name="Levati E."/>
            <person name="Barry K.W."/>
            <person name="Belfiori B."/>
            <person name="Cichocki N."/>
            <person name="Clum A."/>
            <person name="Dockter R.B."/>
            <person name="Fauchery L."/>
            <person name="Guy J."/>
            <person name="Iotti M."/>
            <person name="Le Tacon F."/>
            <person name="Lindquist E.A."/>
            <person name="Lipzen A."/>
            <person name="Malagnac F."/>
            <person name="Mello A."/>
            <person name="Molinier V."/>
            <person name="Miyauchi S."/>
            <person name="Poulain J."/>
            <person name="Riccioni C."/>
            <person name="Rubini A."/>
            <person name="Sitrit Y."/>
            <person name="Splivallo R."/>
            <person name="Traeger S."/>
            <person name="Wang M."/>
            <person name="Zifcakova L."/>
            <person name="Wipf D."/>
            <person name="Zambonelli A."/>
            <person name="Paolocci F."/>
            <person name="Nowrousian M."/>
            <person name="Ottonello S."/>
            <person name="Baldrian P."/>
            <person name="Spatafora J.W."/>
            <person name="Henrissat B."/>
            <person name="Nagy L.G."/>
            <person name="Aury J.M."/>
            <person name="Wincker P."/>
            <person name="Grigoriev I.V."/>
            <person name="Bonfante P."/>
            <person name="Martin F.M."/>
        </authorList>
    </citation>
    <scope>NUCLEOTIDE SEQUENCE [LARGE SCALE GENOMIC DNA]</scope>
    <source>
        <strain evidence="2 3">ATCC MYA-4762</strain>
    </source>
</reference>
<accession>A0A3N4LDX6</accession>
<protein>
    <submittedName>
        <fullName evidence="2">Uncharacterized protein</fullName>
    </submittedName>
</protein>
<name>A0A3N4LDX6_9PEZI</name>
<proteinExistence type="predicted"/>
<evidence type="ECO:0000256" key="1">
    <source>
        <dbReference type="SAM" id="MobiDB-lite"/>
    </source>
</evidence>
<evidence type="ECO:0000313" key="3">
    <source>
        <dbReference type="Proteomes" id="UP000267821"/>
    </source>
</evidence>
<dbReference type="EMBL" id="ML121581">
    <property type="protein sequence ID" value="RPB19908.1"/>
    <property type="molecule type" value="Genomic_DNA"/>
</dbReference>
<gene>
    <name evidence="2" type="ORF">L211DRAFT_895585</name>
</gene>
<dbReference type="AlphaFoldDB" id="A0A3N4LDX6"/>
<dbReference type="Proteomes" id="UP000267821">
    <property type="component" value="Unassembled WGS sequence"/>
</dbReference>
<organism evidence="2 3">
    <name type="scientific">Terfezia boudieri ATCC MYA-4762</name>
    <dbReference type="NCBI Taxonomy" id="1051890"/>
    <lineage>
        <taxon>Eukaryota</taxon>
        <taxon>Fungi</taxon>
        <taxon>Dikarya</taxon>
        <taxon>Ascomycota</taxon>
        <taxon>Pezizomycotina</taxon>
        <taxon>Pezizomycetes</taxon>
        <taxon>Pezizales</taxon>
        <taxon>Pezizaceae</taxon>
        <taxon>Terfezia</taxon>
    </lineage>
</organism>
<keyword evidence="3" id="KW-1185">Reference proteome</keyword>
<evidence type="ECO:0000313" key="2">
    <source>
        <dbReference type="EMBL" id="RPB19908.1"/>
    </source>
</evidence>
<feature type="region of interest" description="Disordered" evidence="1">
    <location>
        <begin position="100"/>
        <end position="119"/>
    </location>
</feature>
<dbReference type="InParanoid" id="A0A3N4LDX6"/>